<evidence type="ECO:0000256" key="7">
    <source>
        <dbReference type="ARBA" id="ARBA00023136"/>
    </source>
</evidence>
<protein>
    <submittedName>
        <fullName evidence="11">Cation transporter</fullName>
    </submittedName>
</protein>
<evidence type="ECO:0000259" key="9">
    <source>
        <dbReference type="Pfam" id="PF01545"/>
    </source>
</evidence>
<feature type="domain" description="Cation efflux protein transmembrane" evidence="9">
    <location>
        <begin position="25"/>
        <end position="214"/>
    </location>
</feature>
<dbReference type="InterPro" id="IPR027470">
    <property type="entry name" value="Cation_efflux_CTD"/>
</dbReference>
<keyword evidence="6" id="KW-0406">Ion transport</keyword>
<dbReference type="PANTHER" id="PTHR11562">
    <property type="entry name" value="CATION EFFLUX PROTEIN/ ZINC TRANSPORTER"/>
    <property type="match status" value="1"/>
</dbReference>
<accession>A0A916TA74</accession>
<dbReference type="Gene3D" id="1.20.1510.10">
    <property type="entry name" value="Cation efflux protein transmembrane domain"/>
    <property type="match status" value="1"/>
</dbReference>
<dbReference type="InterPro" id="IPR036837">
    <property type="entry name" value="Cation_efflux_CTD_sf"/>
</dbReference>
<keyword evidence="3" id="KW-0813">Transport</keyword>
<name>A0A916TA74_9ACTN</name>
<dbReference type="Pfam" id="PF01545">
    <property type="entry name" value="Cation_efflux"/>
    <property type="match status" value="1"/>
</dbReference>
<evidence type="ECO:0000256" key="1">
    <source>
        <dbReference type="ARBA" id="ARBA00004141"/>
    </source>
</evidence>
<keyword evidence="12" id="KW-1185">Reference proteome</keyword>
<comment type="subcellular location">
    <subcellularLocation>
        <location evidence="1">Membrane</location>
        <topology evidence="1">Multi-pass membrane protein</topology>
    </subcellularLocation>
</comment>
<evidence type="ECO:0000259" key="10">
    <source>
        <dbReference type="Pfam" id="PF16916"/>
    </source>
</evidence>
<proteinExistence type="inferred from homology"/>
<dbReference type="InterPro" id="IPR058533">
    <property type="entry name" value="Cation_efflux_TM"/>
</dbReference>
<reference evidence="11" key="2">
    <citation type="submission" date="2020-09" db="EMBL/GenBank/DDBJ databases">
        <authorList>
            <person name="Sun Q."/>
            <person name="Zhou Y."/>
        </authorList>
    </citation>
    <scope>NUCLEOTIDE SEQUENCE</scope>
    <source>
        <strain evidence="11">CGMCC 1.12827</strain>
    </source>
</reference>
<feature type="domain" description="Cation efflux protein cytoplasmic" evidence="10">
    <location>
        <begin position="219"/>
        <end position="289"/>
    </location>
</feature>
<dbReference type="SUPFAM" id="SSF161111">
    <property type="entry name" value="Cation efflux protein transmembrane domain-like"/>
    <property type="match status" value="1"/>
</dbReference>
<dbReference type="GO" id="GO:0005886">
    <property type="term" value="C:plasma membrane"/>
    <property type="evidence" value="ECO:0007669"/>
    <property type="project" value="TreeGrafter"/>
</dbReference>
<dbReference type="InterPro" id="IPR050681">
    <property type="entry name" value="CDF/SLC30A"/>
</dbReference>
<evidence type="ECO:0000256" key="2">
    <source>
        <dbReference type="ARBA" id="ARBA00008873"/>
    </source>
</evidence>
<evidence type="ECO:0000256" key="3">
    <source>
        <dbReference type="ARBA" id="ARBA00022448"/>
    </source>
</evidence>
<keyword evidence="7 8" id="KW-0472">Membrane</keyword>
<evidence type="ECO:0000256" key="8">
    <source>
        <dbReference type="SAM" id="Phobius"/>
    </source>
</evidence>
<dbReference type="RefSeq" id="WP_229742593.1">
    <property type="nucleotide sequence ID" value="NZ_BMGC01000018.1"/>
</dbReference>
<feature type="transmembrane region" description="Helical" evidence="8">
    <location>
        <begin position="184"/>
        <end position="201"/>
    </location>
</feature>
<sequence length="303" mass="32130">MGHSHDHGHSLGPESAHRRVWPMGIAAALIGSFFVIELVVGFVIGSLALVADAGHMATDLVALVMGLGALLLARHSSSEGDKTFGWHRAEVFTAVINAVLLVAVAVFVLVEAVDRVGDHPHVPGLPMVIVALVGLAVNVAVMVVLRVDAEGSIAIRGAYMEVVADAVGSVGVLIAGVVTMTTSWPYADLVVAILIAVWVAPRAGRLAIDALRILAQRAPTHIDIDMLRDRLAAIPGVTDVHDLHVWTLTTGMDVATVHLGAVRDNAEVLADAREILEQAGLPHATVQIESTEEQRRCHRDLTW</sequence>
<dbReference type="InterPro" id="IPR027469">
    <property type="entry name" value="Cation_efflux_TMD_sf"/>
</dbReference>
<dbReference type="EMBL" id="BMGC01000018">
    <property type="protein sequence ID" value="GGB36695.1"/>
    <property type="molecule type" value="Genomic_DNA"/>
</dbReference>
<dbReference type="Pfam" id="PF16916">
    <property type="entry name" value="ZT_dimer"/>
    <property type="match status" value="1"/>
</dbReference>
<keyword evidence="5 8" id="KW-1133">Transmembrane helix</keyword>
<comment type="similarity">
    <text evidence="2">Belongs to the cation diffusion facilitator (CDF) transporter (TC 2.A.4) family. SLC30A subfamily.</text>
</comment>
<dbReference type="AlphaFoldDB" id="A0A916TA74"/>
<dbReference type="PANTHER" id="PTHR11562:SF17">
    <property type="entry name" value="RE54080P-RELATED"/>
    <property type="match status" value="1"/>
</dbReference>
<feature type="transmembrane region" description="Helical" evidence="8">
    <location>
        <begin position="56"/>
        <end position="73"/>
    </location>
</feature>
<dbReference type="NCBIfam" id="TIGR01297">
    <property type="entry name" value="CDF"/>
    <property type="match status" value="1"/>
</dbReference>
<organism evidence="11 12">
    <name type="scientific">Gordonia jinhuaensis</name>
    <dbReference type="NCBI Taxonomy" id="1517702"/>
    <lineage>
        <taxon>Bacteria</taxon>
        <taxon>Bacillati</taxon>
        <taxon>Actinomycetota</taxon>
        <taxon>Actinomycetes</taxon>
        <taxon>Mycobacteriales</taxon>
        <taxon>Gordoniaceae</taxon>
        <taxon>Gordonia</taxon>
    </lineage>
</organism>
<feature type="transmembrane region" description="Helical" evidence="8">
    <location>
        <begin position="125"/>
        <end position="145"/>
    </location>
</feature>
<dbReference type="SUPFAM" id="SSF160240">
    <property type="entry name" value="Cation efflux protein cytoplasmic domain-like"/>
    <property type="match status" value="1"/>
</dbReference>
<feature type="transmembrane region" description="Helical" evidence="8">
    <location>
        <begin position="20"/>
        <end position="50"/>
    </location>
</feature>
<evidence type="ECO:0000256" key="5">
    <source>
        <dbReference type="ARBA" id="ARBA00022989"/>
    </source>
</evidence>
<evidence type="ECO:0000256" key="6">
    <source>
        <dbReference type="ARBA" id="ARBA00023065"/>
    </source>
</evidence>
<reference evidence="11" key="1">
    <citation type="journal article" date="2014" name="Int. J. Syst. Evol. Microbiol.">
        <title>Complete genome sequence of Corynebacterium casei LMG S-19264T (=DSM 44701T), isolated from a smear-ripened cheese.</title>
        <authorList>
            <consortium name="US DOE Joint Genome Institute (JGI-PGF)"/>
            <person name="Walter F."/>
            <person name="Albersmeier A."/>
            <person name="Kalinowski J."/>
            <person name="Ruckert C."/>
        </authorList>
    </citation>
    <scope>NUCLEOTIDE SEQUENCE</scope>
    <source>
        <strain evidence="11">CGMCC 1.12827</strain>
    </source>
</reference>
<feature type="transmembrane region" description="Helical" evidence="8">
    <location>
        <begin position="157"/>
        <end position="178"/>
    </location>
</feature>
<keyword evidence="4 8" id="KW-0812">Transmembrane</keyword>
<gene>
    <name evidence="11" type="ORF">GCM10011489_25770</name>
</gene>
<dbReference type="GO" id="GO:0005385">
    <property type="term" value="F:zinc ion transmembrane transporter activity"/>
    <property type="evidence" value="ECO:0007669"/>
    <property type="project" value="TreeGrafter"/>
</dbReference>
<evidence type="ECO:0000256" key="4">
    <source>
        <dbReference type="ARBA" id="ARBA00022692"/>
    </source>
</evidence>
<comment type="caution">
    <text evidence="11">The sequence shown here is derived from an EMBL/GenBank/DDBJ whole genome shotgun (WGS) entry which is preliminary data.</text>
</comment>
<feature type="transmembrane region" description="Helical" evidence="8">
    <location>
        <begin position="94"/>
        <end position="113"/>
    </location>
</feature>
<evidence type="ECO:0000313" key="12">
    <source>
        <dbReference type="Proteomes" id="UP000621454"/>
    </source>
</evidence>
<dbReference type="Proteomes" id="UP000621454">
    <property type="component" value="Unassembled WGS sequence"/>
</dbReference>
<dbReference type="InterPro" id="IPR002524">
    <property type="entry name" value="Cation_efflux"/>
</dbReference>
<evidence type="ECO:0000313" key="11">
    <source>
        <dbReference type="EMBL" id="GGB36695.1"/>
    </source>
</evidence>